<dbReference type="GeneTree" id="ENSGT01150000286962"/>
<dbReference type="SUPFAM" id="SSF56672">
    <property type="entry name" value="DNA/RNA polymerases"/>
    <property type="match status" value="1"/>
</dbReference>
<evidence type="ECO:0000313" key="2">
    <source>
        <dbReference type="Ensembl" id="ENSACAP00000035810.1"/>
    </source>
</evidence>
<reference evidence="2" key="2">
    <citation type="submission" date="2025-08" db="UniProtKB">
        <authorList>
            <consortium name="Ensembl"/>
        </authorList>
    </citation>
    <scope>IDENTIFICATION</scope>
</reference>
<evidence type="ECO:0000259" key="1">
    <source>
        <dbReference type="PROSITE" id="PS50878"/>
    </source>
</evidence>
<dbReference type="InterPro" id="IPR000477">
    <property type="entry name" value="RT_dom"/>
</dbReference>
<dbReference type="Ensembl" id="ENSACAT00000048487.1">
    <property type="protein sequence ID" value="ENSACAP00000035810.1"/>
    <property type="gene ID" value="ENSACAG00000035715.1"/>
</dbReference>
<organism evidence="2 3">
    <name type="scientific">Anolis carolinensis</name>
    <name type="common">Green anole</name>
    <name type="synonym">American chameleon</name>
    <dbReference type="NCBI Taxonomy" id="28377"/>
    <lineage>
        <taxon>Eukaryota</taxon>
        <taxon>Metazoa</taxon>
        <taxon>Chordata</taxon>
        <taxon>Craniata</taxon>
        <taxon>Vertebrata</taxon>
        <taxon>Euteleostomi</taxon>
        <taxon>Lepidosauria</taxon>
        <taxon>Squamata</taxon>
        <taxon>Bifurcata</taxon>
        <taxon>Unidentata</taxon>
        <taxon>Episquamata</taxon>
        <taxon>Toxicofera</taxon>
        <taxon>Iguania</taxon>
        <taxon>Dactyloidae</taxon>
        <taxon>Anolis</taxon>
    </lineage>
</organism>
<name>A0A803TKS0_ANOCA</name>
<evidence type="ECO:0000313" key="3">
    <source>
        <dbReference type="Proteomes" id="UP000001646"/>
    </source>
</evidence>
<proteinExistence type="predicted"/>
<feature type="domain" description="Reverse transcriptase" evidence="1">
    <location>
        <begin position="311"/>
        <end position="582"/>
    </location>
</feature>
<reference evidence="2" key="3">
    <citation type="submission" date="2025-09" db="UniProtKB">
        <authorList>
            <consortium name="Ensembl"/>
        </authorList>
    </citation>
    <scope>IDENTIFICATION</scope>
</reference>
<dbReference type="PANTHER" id="PTHR33332">
    <property type="entry name" value="REVERSE TRANSCRIPTASE DOMAIN-CONTAINING PROTEIN"/>
    <property type="match status" value="1"/>
</dbReference>
<dbReference type="Pfam" id="PF00078">
    <property type="entry name" value="RVT_1"/>
    <property type="match status" value="1"/>
</dbReference>
<accession>A0A803TKS0</accession>
<protein>
    <recommendedName>
        <fullName evidence="1">Reverse transcriptase domain-containing protein</fullName>
    </recommendedName>
</protein>
<dbReference type="AlphaFoldDB" id="A0A803TKS0"/>
<dbReference type="InterPro" id="IPR043502">
    <property type="entry name" value="DNA/RNA_pol_sf"/>
</dbReference>
<dbReference type="Proteomes" id="UP000001646">
    <property type="component" value="Chromosome 1"/>
</dbReference>
<dbReference type="CDD" id="cd01650">
    <property type="entry name" value="RT_nLTR_like"/>
    <property type="match status" value="1"/>
</dbReference>
<sequence length="782" mass="86544">MVAMTTMGLTQVISRPTHQAGHTLDLVFIVDGGTVRVEEQNILPLSWSDHHLICLSFAVSSNPRRGGGPTKMVRPRRLMDPDGLLRSLGDLPVLETGDPVDVLADRYNSELSRALDTIAPERPLSLHRVSSAPWFTEELAVMKRARRELECIWRKSQDVSDQARAKAAIKAYSVALQAARKAFTTACIASAANRPSELFRVVGELLQPPETQELPDDLATRCSEFAHHFAGKVAQIRRELDSSLTVASAEVTEAPICSILWDSFWLVLPDDVEGILGSVRATTCALDPCPSWLVKMAKDGLLEWFVAIINASLGQESFPSCFKQAVVKPLLKKTSLDPSVCNNYRPISNLPFLGKVLERVVATQLQGFLDDTDFLDRSQSGFRPGYSTETALVALVDDLRRELDRGSVTLLVLLDISAAFDTIDLLGRLSGMGLGGMVLQWLQSFLEGRSQMVKLGDTCSDPWPLTCGVPQGSILSPMLFNIYMKPLGEVIQSFGGRCHLYADDTQIHYSFPSDSKKAPRMLNQCLAAVADWMRRNKLKINPDKTEALLVSHSSDRGIGWQPVLDGVALPLKSQVCSLGVLLDSALTLEAQVSAVAGRAFAQLKLVRQLRPYLRKSDLITVVHALVTSRLDYCNALYVGLPLKTARKLQLVQRSAARLITGASYRERSTPLFKELHWLPFIFRSQFKVQTITCKALNGLGPTYLHDRISYHKSARSLRSSGEALLSPLPISQTRLVGTRERAFSAVAPRLWNSLPIEIRQAPTLLAFKKDFKTWLFRCAFGE</sequence>
<dbReference type="InParanoid" id="A0A803TKS0"/>
<reference evidence="2 3" key="1">
    <citation type="submission" date="2009-12" db="EMBL/GenBank/DDBJ databases">
        <title>The Genome Sequence of Anolis carolinensis (Green Anole Lizard).</title>
        <authorList>
            <consortium name="The Genome Sequencing Platform"/>
            <person name="Di Palma F."/>
            <person name="Alfoldi J."/>
            <person name="Heiman D."/>
            <person name="Young S."/>
            <person name="Grabherr M."/>
            <person name="Johnson J."/>
            <person name="Lander E.S."/>
            <person name="Lindblad-Toh K."/>
        </authorList>
    </citation>
    <scope>NUCLEOTIDE SEQUENCE [LARGE SCALE GENOMIC DNA]</scope>
    <source>
        <strain evidence="2 3">JBL SC #1</strain>
    </source>
</reference>
<keyword evidence="3" id="KW-1185">Reference proteome</keyword>
<dbReference type="PROSITE" id="PS50878">
    <property type="entry name" value="RT_POL"/>
    <property type="match status" value="1"/>
</dbReference>